<evidence type="ECO:0000313" key="13">
    <source>
        <dbReference type="Proteomes" id="UP001203136"/>
    </source>
</evidence>
<evidence type="ECO:0000256" key="4">
    <source>
        <dbReference type="ARBA" id="ARBA00022679"/>
    </source>
</evidence>
<dbReference type="Gene3D" id="3.40.50.620">
    <property type="entry name" value="HUPs"/>
    <property type="match status" value="1"/>
</dbReference>
<dbReference type="GO" id="GO:0005524">
    <property type="term" value="F:ATP binding"/>
    <property type="evidence" value="ECO:0007669"/>
    <property type="project" value="UniProtKB-KW"/>
</dbReference>
<dbReference type="EC" id="2.7.7.18" evidence="10"/>
<name>A0AAW5F3D6_CLOSY</name>
<dbReference type="AlphaFoldDB" id="A0AAW5F3D6"/>
<proteinExistence type="inferred from homology"/>
<comment type="similarity">
    <text evidence="10">Belongs to the NadD family.</text>
</comment>
<evidence type="ECO:0000256" key="7">
    <source>
        <dbReference type="ARBA" id="ARBA00022840"/>
    </source>
</evidence>
<dbReference type="NCBIfam" id="TIGR00125">
    <property type="entry name" value="cyt_tran_rel"/>
    <property type="match status" value="1"/>
</dbReference>
<comment type="caution">
    <text evidence="12">The sequence shown here is derived from an EMBL/GenBank/DDBJ whole genome shotgun (WGS) entry which is preliminary data.</text>
</comment>
<keyword evidence="8 10" id="KW-0520">NAD</keyword>
<dbReference type="GO" id="GO:0009435">
    <property type="term" value="P:NAD+ biosynthetic process"/>
    <property type="evidence" value="ECO:0007669"/>
    <property type="project" value="UniProtKB-UniRule"/>
</dbReference>
<dbReference type="EMBL" id="JAINVB010000001">
    <property type="protein sequence ID" value="MCK0085963.1"/>
    <property type="molecule type" value="Genomic_DNA"/>
</dbReference>
<dbReference type="SUPFAM" id="SSF52374">
    <property type="entry name" value="Nucleotidylyl transferase"/>
    <property type="match status" value="1"/>
</dbReference>
<protein>
    <recommendedName>
        <fullName evidence="10">Probable nicotinate-nucleotide adenylyltransferase</fullName>
        <ecNumber evidence="10">2.7.7.18</ecNumber>
    </recommendedName>
    <alternativeName>
        <fullName evidence="10">Deamido-NAD(+) diphosphorylase</fullName>
    </alternativeName>
    <alternativeName>
        <fullName evidence="10">Deamido-NAD(+) pyrophosphorylase</fullName>
    </alternativeName>
    <alternativeName>
        <fullName evidence="10">Nicotinate mononucleotide adenylyltransferase</fullName>
        <shortName evidence="10">NaMN adenylyltransferase</shortName>
    </alternativeName>
</protein>
<dbReference type="InterPro" id="IPR005248">
    <property type="entry name" value="NadD/NMNAT"/>
</dbReference>
<feature type="domain" description="Cytidyltransferase-like" evidence="11">
    <location>
        <begin position="6"/>
        <end position="145"/>
    </location>
</feature>
<dbReference type="NCBIfam" id="TIGR00482">
    <property type="entry name" value="nicotinate (nicotinamide) nucleotide adenylyltransferase"/>
    <property type="match status" value="1"/>
</dbReference>
<dbReference type="GO" id="GO:0004515">
    <property type="term" value="F:nicotinate-nucleotide adenylyltransferase activity"/>
    <property type="evidence" value="ECO:0007669"/>
    <property type="project" value="UniProtKB-UniRule"/>
</dbReference>
<reference evidence="12" key="1">
    <citation type="journal article" date="2022" name="Cell Host Microbe">
        <title>Colonization of the live biotherapeutic product VE303 and modulation of the microbiota and metabolites in healthy volunteers.</title>
        <authorList>
            <person name="Dsouza M."/>
            <person name="Menon R."/>
            <person name="Crossette E."/>
            <person name="Bhattarai S.K."/>
            <person name="Schneider J."/>
            <person name="Kim Y.G."/>
            <person name="Reddy S."/>
            <person name="Caballero S."/>
            <person name="Felix C."/>
            <person name="Cornacchione L."/>
            <person name="Hendrickson J."/>
            <person name="Watson A.R."/>
            <person name="Minot S.S."/>
            <person name="Greenfield N."/>
            <person name="Schopf L."/>
            <person name="Szabady R."/>
            <person name="Patarroyo J."/>
            <person name="Smith W."/>
            <person name="Harrison P."/>
            <person name="Kuijper E.J."/>
            <person name="Kelly C.P."/>
            <person name="Olle B."/>
            <person name="Bobilev D."/>
            <person name="Silber J.L."/>
            <person name="Bucci V."/>
            <person name="Roberts B."/>
            <person name="Faith J."/>
            <person name="Norman J.M."/>
        </authorList>
    </citation>
    <scope>NUCLEOTIDE SEQUENCE</scope>
    <source>
        <strain evidence="12">VE303-04</strain>
    </source>
</reference>
<evidence type="ECO:0000256" key="9">
    <source>
        <dbReference type="ARBA" id="ARBA00048721"/>
    </source>
</evidence>
<keyword evidence="5 10" id="KW-0548">Nucleotidyltransferase</keyword>
<comment type="catalytic activity">
    <reaction evidence="9 10">
        <text>nicotinate beta-D-ribonucleotide + ATP + H(+) = deamido-NAD(+) + diphosphate</text>
        <dbReference type="Rhea" id="RHEA:22860"/>
        <dbReference type="ChEBI" id="CHEBI:15378"/>
        <dbReference type="ChEBI" id="CHEBI:30616"/>
        <dbReference type="ChEBI" id="CHEBI:33019"/>
        <dbReference type="ChEBI" id="CHEBI:57502"/>
        <dbReference type="ChEBI" id="CHEBI:58437"/>
        <dbReference type="EC" id="2.7.7.18"/>
    </reaction>
</comment>
<dbReference type="InterPro" id="IPR014729">
    <property type="entry name" value="Rossmann-like_a/b/a_fold"/>
</dbReference>
<dbReference type="InterPro" id="IPR004821">
    <property type="entry name" value="Cyt_trans-like"/>
</dbReference>
<gene>
    <name evidence="10 12" type="primary">nadD</name>
    <name evidence="12" type="ORF">K5I21_08820</name>
</gene>
<dbReference type="CDD" id="cd02165">
    <property type="entry name" value="NMNAT"/>
    <property type="match status" value="1"/>
</dbReference>
<comment type="pathway">
    <text evidence="2 10">Cofactor biosynthesis; NAD(+) biosynthesis; deamido-NAD(+) from nicotinate D-ribonucleotide: step 1/1.</text>
</comment>
<evidence type="ECO:0000256" key="10">
    <source>
        <dbReference type="HAMAP-Rule" id="MF_00244"/>
    </source>
</evidence>
<evidence type="ECO:0000256" key="1">
    <source>
        <dbReference type="ARBA" id="ARBA00002324"/>
    </source>
</evidence>
<dbReference type="PANTHER" id="PTHR39321:SF3">
    <property type="entry name" value="PHOSPHOPANTETHEINE ADENYLYLTRANSFERASE"/>
    <property type="match status" value="1"/>
</dbReference>
<evidence type="ECO:0000256" key="5">
    <source>
        <dbReference type="ARBA" id="ARBA00022695"/>
    </source>
</evidence>
<dbReference type="Pfam" id="PF01467">
    <property type="entry name" value="CTP_transf_like"/>
    <property type="match status" value="1"/>
</dbReference>
<keyword evidence="7 10" id="KW-0067">ATP-binding</keyword>
<evidence type="ECO:0000313" key="12">
    <source>
        <dbReference type="EMBL" id="MCK0085963.1"/>
    </source>
</evidence>
<accession>A0AAW5F3D6</accession>
<evidence type="ECO:0000256" key="6">
    <source>
        <dbReference type="ARBA" id="ARBA00022741"/>
    </source>
</evidence>
<dbReference type="PANTHER" id="PTHR39321">
    <property type="entry name" value="NICOTINATE-NUCLEOTIDE ADENYLYLTRANSFERASE-RELATED"/>
    <property type="match status" value="1"/>
</dbReference>
<dbReference type="RefSeq" id="WP_024738189.1">
    <property type="nucleotide sequence ID" value="NZ_CABHNX010000246.1"/>
</dbReference>
<dbReference type="Proteomes" id="UP001203136">
    <property type="component" value="Unassembled WGS sequence"/>
</dbReference>
<organism evidence="12 13">
    <name type="scientific">Clostridium symbiosum</name>
    <name type="common">Bacteroides symbiosus</name>
    <dbReference type="NCBI Taxonomy" id="1512"/>
    <lineage>
        <taxon>Bacteria</taxon>
        <taxon>Bacillati</taxon>
        <taxon>Bacillota</taxon>
        <taxon>Clostridia</taxon>
        <taxon>Lachnospirales</taxon>
        <taxon>Lachnospiraceae</taxon>
        <taxon>Otoolea</taxon>
    </lineage>
</organism>
<evidence type="ECO:0000256" key="8">
    <source>
        <dbReference type="ARBA" id="ARBA00023027"/>
    </source>
</evidence>
<evidence type="ECO:0000259" key="11">
    <source>
        <dbReference type="Pfam" id="PF01467"/>
    </source>
</evidence>
<sequence length="202" mass="23509">MKQIGIMGGTFDPIHVGHLMLGRQAFEEYGLDSVWYMPSKTPPHKKDHRITSSKDRCAMVSAAIEEFPYFCLSDFEIKRTAGYTYTADTLRLLREEYQDTEFYFIVGADSIHDIEKWYHPEYVLQAVTFLAADRESEEQKRSLDTQIRYLEQKYGAKIRRLHCMEMDVASAVIRERIASGEPVKGMIPDAVYRYIKQHGLYC</sequence>
<keyword evidence="4 10" id="KW-0808">Transferase</keyword>
<keyword evidence="6 10" id="KW-0547">Nucleotide-binding</keyword>
<comment type="function">
    <text evidence="1 10">Catalyzes the reversible adenylation of nicotinate mononucleotide (NaMN) to nicotinic acid adenine dinucleotide (NaAD).</text>
</comment>
<evidence type="ECO:0000256" key="3">
    <source>
        <dbReference type="ARBA" id="ARBA00022642"/>
    </source>
</evidence>
<dbReference type="HAMAP" id="MF_00244">
    <property type="entry name" value="NaMN_adenylyltr"/>
    <property type="match status" value="1"/>
</dbReference>
<dbReference type="NCBIfam" id="NF000840">
    <property type="entry name" value="PRK00071.1-3"/>
    <property type="match status" value="1"/>
</dbReference>
<keyword evidence="3 10" id="KW-0662">Pyridine nucleotide biosynthesis</keyword>
<evidence type="ECO:0000256" key="2">
    <source>
        <dbReference type="ARBA" id="ARBA00005019"/>
    </source>
</evidence>